<keyword evidence="9" id="KW-1133">Transmembrane helix</keyword>
<keyword evidence="7 8" id="KW-0503">Monooxygenase</keyword>
<feature type="transmembrane region" description="Helical" evidence="9">
    <location>
        <begin position="12"/>
        <end position="34"/>
    </location>
</feature>
<keyword evidence="9" id="KW-0812">Transmembrane</keyword>
<protein>
    <submittedName>
        <fullName evidence="10">Cytochrome P450</fullName>
    </submittedName>
</protein>
<dbReference type="Proteomes" id="UP001465668">
    <property type="component" value="Unassembled WGS sequence"/>
</dbReference>
<evidence type="ECO:0000256" key="6">
    <source>
        <dbReference type="ARBA" id="ARBA00023004"/>
    </source>
</evidence>
<evidence type="ECO:0000256" key="4">
    <source>
        <dbReference type="ARBA" id="ARBA00022723"/>
    </source>
</evidence>
<dbReference type="Gene3D" id="1.10.630.10">
    <property type="entry name" value="Cytochrome P450"/>
    <property type="match status" value="1"/>
</dbReference>
<dbReference type="InterPro" id="IPR036396">
    <property type="entry name" value="Cyt_P450_sf"/>
</dbReference>
<keyword evidence="9" id="KW-0472">Membrane</keyword>
<dbReference type="PRINTS" id="PR00463">
    <property type="entry name" value="EP450I"/>
</dbReference>
<dbReference type="InterPro" id="IPR002401">
    <property type="entry name" value="Cyt_P450_E_grp-I"/>
</dbReference>
<dbReference type="SUPFAM" id="SSF48264">
    <property type="entry name" value="Cytochrome P450"/>
    <property type="match status" value="1"/>
</dbReference>
<keyword evidence="6 8" id="KW-0408">Iron</keyword>
<accession>A0ABR2XN11</accession>
<evidence type="ECO:0000256" key="1">
    <source>
        <dbReference type="ARBA" id="ARBA00001971"/>
    </source>
</evidence>
<comment type="caution">
    <text evidence="10">The sequence shown here is derived from an EMBL/GenBank/DDBJ whole genome shotgun (WGS) entry which is preliminary data.</text>
</comment>
<comment type="similarity">
    <text evidence="2 8">Belongs to the cytochrome P450 family.</text>
</comment>
<dbReference type="InterPro" id="IPR017972">
    <property type="entry name" value="Cyt_P450_CS"/>
</dbReference>
<reference evidence="10 11" key="1">
    <citation type="submission" date="2024-02" db="EMBL/GenBank/DDBJ databases">
        <title>First draft genome assembly of two strains of Seiridium cardinale.</title>
        <authorList>
            <person name="Emiliani G."/>
            <person name="Scali E."/>
        </authorList>
    </citation>
    <scope>NUCLEOTIDE SEQUENCE [LARGE SCALE GENOMIC DNA]</scope>
    <source>
        <strain evidence="10 11">BM-138-000479</strain>
    </source>
</reference>
<keyword evidence="4 8" id="KW-0479">Metal-binding</keyword>
<evidence type="ECO:0000256" key="5">
    <source>
        <dbReference type="ARBA" id="ARBA00023002"/>
    </source>
</evidence>
<evidence type="ECO:0000256" key="3">
    <source>
        <dbReference type="ARBA" id="ARBA00022617"/>
    </source>
</evidence>
<evidence type="ECO:0000313" key="11">
    <source>
        <dbReference type="Proteomes" id="UP001465668"/>
    </source>
</evidence>
<dbReference type="EMBL" id="JARVKM010000037">
    <property type="protein sequence ID" value="KAK9774986.1"/>
    <property type="molecule type" value="Genomic_DNA"/>
</dbReference>
<organism evidence="10 11">
    <name type="scientific">Seiridium cardinale</name>
    <dbReference type="NCBI Taxonomy" id="138064"/>
    <lineage>
        <taxon>Eukaryota</taxon>
        <taxon>Fungi</taxon>
        <taxon>Dikarya</taxon>
        <taxon>Ascomycota</taxon>
        <taxon>Pezizomycotina</taxon>
        <taxon>Sordariomycetes</taxon>
        <taxon>Xylariomycetidae</taxon>
        <taxon>Amphisphaeriales</taxon>
        <taxon>Sporocadaceae</taxon>
        <taxon>Seiridium</taxon>
    </lineage>
</organism>
<keyword evidence="5 8" id="KW-0560">Oxidoreductase</keyword>
<keyword evidence="3 8" id="KW-0349">Heme</keyword>
<proteinExistence type="inferred from homology"/>
<dbReference type="InterPro" id="IPR001128">
    <property type="entry name" value="Cyt_P450"/>
</dbReference>
<evidence type="ECO:0000313" key="10">
    <source>
        <dbReference type="EMBL" id="KAK9774986.1"/>
    </source>
</evidence>
<dbReference type="PANTHER" id="PTHR24305">
    <property type="entry name" value="CYTOCHROME P450"/>
    <property type="match status" value="1"/>
</dbReference>
<gene>
    <name evidence="10" type="ORF">SCAR479_08260</name>
</gene>
<name>A0ABR2XN11_9PEZI</name>
<dbReference type="PANTHER" id="PTHR24305:SF157">
    <property type="entry name" value="N-ACETYLTRYPTOPHAN 6-HYDROXYLASE IVOC-RELATED"/>
    <property type="match status" value="1"/>
</dbReference>
<dbReference type="PRINTS" id="PR00385">
    <property type="entry name" value="P450"/>
</dbReference>
<dbReference type="InterPro" id="IPR050121">
    <property type="entry name" value="Cytochrome_P450_monoxygenase"/>
</dbReference>
<evidence type="ECO:0000256" key="8">
    <source>
        <dbReference type="RuleBase" id="RU000461"/>
    </source>
</evidence>
<evidence type="ECO:0000256" key="2">
    <source>
        <dbReference type="ARBA" id="ARBA00010617"/>
    </source>
</evidence>
<dbReference type="Pfam" id="PF00067">
    <property type="entry name" value="p450"/>
    <property type="match status" value="1"/>
</dbReference>
<sequence>MAKLDDMVSSLTWLHAFFVILAAYFSYWIAVFVYRITFHPLARFPGPRLAGATFWYEFYYDLWPQRYRYMWKIKDLHERYGPIVRINPNHLHINDPDYLDEIYAGGRRKRNRDPWYSHATETGPMSWSLMESIDHDVHRMRRAALNPFFSKRAIQQLEGMIMDKVDSLVLRFGQSFAHNKTVNLTYSLAALTSDVVSAYALGSDLGNLRRDDWGREWLDAFRTVGLIHPIGRQFKWLVNLSFTSQISPGAVAWVSPQMAAVARKLMFPMDYIQANIAEYERNGKKGALSANDRTIFQDIIASNLPESEKTAGHFNAHAALTLGAGTETTARTLAVTIYFLLRDTAALEHVRQELRTVMQTPDSRPTLAELESLPFFSACITEGLRLGHGASSRMPRVATEEALLYKEWTPVMQSMYLHHTNSTIFPQPFSFVPQRWLDDPKLKPKYFMAFGRGSRSCIGLNLASAELYFTIAHVLRRYDMELYDTIQERDVDVLHDCFIGVSHLESPGIQDYLHISLCVKYQPRFLCIGAAGFLLGGEIDDATLRKALGHVKAALEDTRANFSSIMSVLHFPNQEHVSLYWAGDAVREMELCFINFCSGYESTVAKWSHHGGRHSNPIEL</sequence>
<comment type="cofactor">
    <cofactor evidence="1">
        <name>heme</name>
        <dbReference type="ChEBI" id="CHEBI:30413"/>
    </cofactor>
</comment>
<evidence type="ECO:0000256" key="7">
    <source>
        <dbReference type="ARBA" id="ARBA00023033"/>
    </source>
</evidence>
<dbReference type="PROSITE" id="PS00086">
    <property type="entry name" value="CYTOCHROME_P450"/>
    <property type="match status" value="1"/>
</dbReference>
<evidence type="ECO:0000256" key="9">
    <source>
        <dbReference type="SAM" id="Phobius"/>
    </source>
</evidence>
<keyword evidence="11" id="KW-1185">Reference proteome</keyword>
<dbReference type="CDD" id="cd11062">
    <property type="entry name" value="CYP58-like"/>
    <property type="match status" value="1"/>
</dbReference>